<evidence type="ECO:0000259" key="23">
    <source>
        <dbReference type="PROSITE" id="PS51975"/>
    </source>
</evidence>
<evidence type="ECO:0000256" key="1">
    <source>
        <dbReference type="ARBA" id="ARBA00000077"/>
    </source>
</evidence>
<dbReference type="InterPro" id="IPR035979">
    <property type="entry name" value="RBD_domain_sf"/>
</dbReference>
<dbReference type="CDD" id="cd12481">
    <property type="entry name" value="RRM2_U2B"/>
    <property type="match status" value="1"/>
</dbReference>
<protein>
    <recommendedName>
        <fullName evidence="21">Ribonuclease</fullName>
        <ecNumber evidence="21">3.1.26.4</ecNumber>
    </recommendedName>
</protein>
<dbReference type="PROSITE" id="PS51975">
    <property type="entry name" value="RNASE_H_2"/>
    <property type="match status" value="1"/>
</dbReference>
<evidence type="ECO:0000256" key="2">
    <source>
        <dbReference type="ARBA" id="ARBA00001946"/>
    </source>
</evidence>
<proteinExistence type="inferred from homology"/>
<dbReference type="PANTHER" id="PTHR10954:SF7">
    <property type="entry name" value="RIBONUCLEASE H2 SUBUNIT A"/>
    <property type="match status" value="1"/>
</dbReference>
<dbReference type="Gene3D" id="3.30.420.10">
    <property type="entry name" value="Ribonuclease H-like superfamily/Ribonuclease H"/>
    <property type="match status" value="1"/>
</dbReference>
<keyword evidence="25" id="KW-1185">Reference proteome</keyword>
<comment type="catalytic activity">
    <reaction evidence="1 20 21">
        <text>Endonucleolytic cleavage to 5'-phosphomonoester.</text>
        <dbReference type="EC" id="3.1.26.4"/>
    </reaction>
</comment>
<name>A0A7J6DGA1_9TELE</name>
<dbReference type="InterPro" id="IPR023160">
    <property type="entry name" value="RNase_HII_hlx-loop-hlx_cap_dom"/>
</dbReference>
<keyword evidence="9 20" id="KW-0479">Metal-binding</keyword>
<dbReference type="PANTHER" id="PTHR10954">
    <property type="entry name" value="RIBONUCLEASE H2 SUBUNIT A"/>
    <property type="match status" value="1"/>
</dbReference>
<dbReference type="CDD" id="cd07181">
    <property type="entry name" value="RNase_HII_eukaryota_like"/>
    <property type="match status" value="1"/>
</dbReference>
<dbReference type="GO" id="GO:0004523">
    <property type="term" value="F:RNA-DNA hybrid ribonuclease activity"/>
    <property type="evidence" value="ECO:0007669"/>
    <property type="project" value="UniProtKB-UniRule"/>
</dbReference>
<dbReference type="AlphaFoldDB" id="A0A7J6DGA1"/>
<comment type="similarity">
    <text evidence="5">Belongs to the RRM U1 A/B'' family.</text>
</comment>
<evidence type="ECO:0000256" key="11">
    <source>
        <dbReference type="ARBA" id="ARBA00022737"/>
    </source>
</evidence>
<dbReference type="CDD" id="cd12478">
    <property type="entry name" value="RRM1_U2B"/>
    <property type="match status" value="1"/>
</dbReference>
<comment type="function">
    <text evidence="21">Endonuclease that specifically degrades the RNA of RNA-DNA hybrids.</text>
</comment>
<dbReference type="NCBIfam" id="TIGR00729">
    <property type="entry name" value="ribonuclease HII"/>
    <property type="match status" value="1"/>
</dbReference>
<comment type="function">
    <text evidence="18">Catalytic subunit of RNase HII, an endonuclease that specifically degrades the RNA of RNA:DNA hybrids. Participates in DNA replication, possibly by mediating the removal of lagging-strand Okazaki fragment RNA primers during DNA replication. Mediates the excision of single ribonucleotides from DNA:RNA duplexes.</text>
</comment>
<keyword evidence="16" id="KW-0539">Nucleus</keyword>
<dbReference type="GO" id="GO:0005681">
    <property type="term" value="C:spliceosomal complex"/>
    <property type="evidence" value="ECO:0007669"/>
    <property type="project" value="UniProtKB-KW"/>
</dbReference>
<evidence type="ECO:0000313" key="25">
    <source>
        <dbReference type="Proteomes" id="UP000579812"/>
    </source>
</evidence>
<comment type="subcellular location">
    <subcellularLocation>
        <location evidence="3">Nucleus</location>
    </subcellularLocation>
</comment>
<keyword evidence="10" id="KW-0747">Spliceosome</keyword>
<keyword evidence="11" id="KW-0677">Repeat</keyword>
<dbReference type="GO" id="GO:0006397">
    <property type="term" value="P:mRNA processing"/>
    <property type="evidence" value="ECO:0007669"/>
    <property type="project" value="UniProtKB-KW"/>
</dbReference>
<dbReference type="SMART" id="SM00360">
    <property type="entry name" value="RRM"/>
    <property type="match status" value="2"/>
</dbReference>
<comment type="caution">
    <text evidence="24">The sequence shown here is derived from an EMBL/GenBank/DDBJ whole genome shotgun (WGS) entry which is preliminary data.</text>
</comment>
<dbReference type="FunFam" id="1.10.10.460:FF:000001">
    <property type="entry name" value="Ribonuclease"/>
    <property type="match status" value="1"/>
</dbReference>
<evidence type="ECO:0000256" key="6">
    <source>
        <dbReference type="ARBA" id="ARBA00011277"/>
    </source>
</evidence>
<organism evidence="24 25">
    <name type="scientific">Onychostoma macrolepis</name>
    <dbReference type="NCBI Taxonomy" id="369639"/>
    <lineage>
        <taxon>Eukaryota</taxon>
        <taxon>Metazoa</taxon>
        <taxon>Chordata</taxon>
        <taxon>Craniata</taxon>
        <taxon>Vertebrata</taxon>
        <taxon>Euteleostomi</taxon>
        <taxon>Actinopterygii</taxon>
        <taxon>Neopterygii</taxon>
        <taxon>Teleostei</taxon>
        <taxon>Ostariophysi</taxon>
        <taxon>Cypriniformes</taxon>
        <taxon>Cyprinidae</taxon>
        <taxon>Acrossocheilinae</taxon>
        <taxon>Onychostoma</taxon>
    </lineage>
</organism>
<feature type="domain" description="RRM" evidence="22">
    <location>
        <begin position="493"/>
        <end position="567"/>
    </location>
</feature>
<evidence type="ECO:0000256" key="14">
    <source>
        <dbReference type="ARBA" id="ARBA00022884"/>
    </source>
</evidence>
<keyword evidence="13 20" id="KW-0378">Hydrolase</keyword>
<dbReference type="InterPro" id="IPR001352">
    <property type="entry name" value="RNase_HII/HIII"/>
</dbReference>
<keyword evidence="7" id="KW-0507">mRNA processing</keyword>
<dbReference type="GO" id="GO:0006298">
    <property type="term" value="P:mismatch repair"/>
    <property type="evidence" value="ECO:0007669"/>
    <property type="project" value="TreeGrafter"/>
</dbReference>
<evidence type="ECO:0000256" key="3">
    <source>
        <dbReference type="ARBA" id="ARBA00004123"/>
    </source>
</evidence>
<keyword evidence="8 20" id="KW-0540">Nuclease</keyword>
<evidence type="ECO:0000256" key="18">
    <source>
        <dbReference type="ARBA" id="ARBA00024981"/>
    </source>
</evidence>
<dbReference type="InterPro" id="IPR000504">
    <property type="entry name" value="RRM_dom"/>
</dbReference>
<dbReference type="FunFam" id="3.30.70.330:FF:000029">
    <property type="entry name" value="U2 small nuclear ribonucleoprotein B"/>
    <property type="match status" value="1"/>
</dbReference>
<dbReference type="FunFam" id="3.30.420.10:FF:000016">
    <property type="entry name" value="Ribonuclease"/>
    <property type="match status" value="1"/>
</dbReference>
<sequence>MQVNTELEDKIGKIIERPMNSISHKPLRQRVVEYCRSKVTLSCHTRANSVFPVEHTDMDLSDFEADNSVSCRLSSSIPDVCKTEDCCLGIDEAGRGPVLGPMVYGICFCPVSRKEDLKNLKVADSKTLTEAERENLFLKIDEAKDFVGWALQVLSPNIISTSMLQRAKYNLNALSHDAAIGLVQYALDCGVQLKEVFVDTVGPAEKYQEKLSQRFPGVEVTVRPKADSLFPIVSAASICAKVARDHAVKSWKFAEDLDEVNTDYGSGYPNDPKTKSWLLKYLDPVFGYPQFVRFSWSTAQTLMDSKAVAVHWDDDEEDGEKAAARGRSVAAVSAWTQQCVWFYLRLLIMDIRPNHTIYINNVNDKIKKEELKRSLYALFSQFGQILDIVALKTTKMRGQAFVVFKELSAATNALRQLQGFPFYNKPMRIQYAKTDSDLIAKMRGTYGDKEKKKEKKKKAQELAANFNKKPAGTLNTQPPPPATVQVPDNPPNYILFLNNLPEETNEMMLSMLFNQFPGFKEVRLVPGKHDIAFVEFESEAQAGVAKDALQGFRITATCAMKITYAKK</sequence>
<evidence type="ECO:0000256" key="7">
    <source>
        <dbReference type="ARBA" id="ARBA00022664"/>
    </source>
</evidence>
<dbReference type="Gene3D" id="1.10.10.460">
    <property type="entry name" value="Ribonuclease hii. Domain 2"/>
    <property type="match status" value="1"/>
</dbReference>
<dbReference type="GO" id="GO:0043137">
    <property type="term" value="P:DNA replication, removal of RNA primer"/>
    <property type="evidence" value="ECO:0007669"/>
    <property type="project" value="TreeGrafter"/>
</dbReference>
<keyword evidence="14 19" id="KW-0694">RNA-binding</keyword>
<dbReference type="PROSITE" id="PS50102">
    <property type="entry name" value="RRM"/>
    <property type="match status" value="2"/>
</dbReference>
<dbReference type="GO" id="GO:0003723">
    <property type="term" value="F:RNA binding"/>
    <property type="evidence" value="ECO:0007669"/>
    <property type="project" value="UniProtKB-UniRule"/>
</dbReference>
<feature type="domain" description="RNase H type-2" evidence="23">
    <location>
        <begin position="85"/>
        <end position="308"/>
    </location>
</feature>
<reference evidence="24 25" key="1">
    <citation type="submission" date="2020-04" db="EMBL/GenBank/DDBJ databases">
        <title>Chromosome-level genome assembly of a cyprinid fish Onychostoma macrolepis by integration of Nanopore Sequencing, Bionano and Hi-C technology.</title>
        <authorList>
            <person name="Wang D."/>
        </authorList>
    </citation>
    <scope>NUCLEOTIDE SEQUENCE [LARGE SCALE GENOMIC DNA]</scope>
    <source>
        <strain evidence="24">SWU-2019</strain>
        <tissue evidence="24">Muscle</tissue>
    </source>
</reference>
<dbReference type="Pfam" id="PF01351">
    <property type="entry name" value="RNase_HII"/>
    <property type="match status" value="1"/>
</dbReference>
<feature type="domain" description="RRM" evidence="22">
    <location>
        <begin position="355"/>
        <end position="434"/>
    </location>
</feature>
<dbReference type="InterPro" id="IPR004649">
    <property type="entry name" value="RNase_H2_suA"/>
</dbReference>
<dbReference type="InterPro" id="IPR036397">
    <property type="entry name" value="RNaseH_sf"/>
</dbReference>
<dbReference type="InterPro" id="IPR024567">
    <property type="entry name" value="RNase_HII/HIII_dom"/>
</dbReference>
<evidence type="ECO:0000313" key="24">
    <source>
        <dbReference type="EMBL" id="KAF4118362.1"/>
    </source>
</evidence>
<dbReference type="InterPro" id="IPR034562">
    <property type="entry name" value="U2B''_RRM2"/>
</dbReference>
<evidence type="ECO:0000256" key="12">
    <source>
        <dbReference type="ARBA" id="ARBA00022759"/>
    </source>
</evidence>
<evidence type="ECO:0000256" key="8">
    <source>
        <dbReference type="ARBA" id="ARBA00022722"/>
    </source>
</evidence>
<dbReference type="Pfam" id="PF00076">
    <property type="entry name" value="RRM_1"/>
    <property type="match status" value="2"/>
</dbReference>
<feature type="binding site" evidence="20">
    <location>
        <position position="92"/>
    </location>
    <ligand>
        <name>a divalent metal cation</name>
        <dbReference type="ChEBI" id="CHEBI:60240"/>
    </ligand>
</feature>
<dbReference type="EC" id="3.1.26.4" evidence="21"/>
<evidence type="ECO:0000256" key="21">
    <source>
        <dbReference type="RuleBase" id="RU003515"/>
    </source>
</evidence>
<dbReference type="Proteomes" id="UP000579812">
    <property type="component" value="Unassembled WGS sequence"/>
</dbReference>
<comment type="similarity">
    <text evidence="4">Belongs to the RNase HII family. Eukaryotic subfamily.</text>
</comment>
<keyword evidence="12 20" id="KW-0255">Endonuclease</keyword>
<dbReference type="SUPFAM" id="SSF53098">
    <property type="entry name" value="Ribonuclease H-like"/>
    <property type="match status" value="1"/>
</dbReference>
<dbReference type="InterPro" id="IPR012337">
    <property type="entry name" value="RNaseH-like_sf"/>
</dbReference>
<dbReference type="GO" id="GO:0046872">
    <property type="term" value="F:metal ion binding"/>
    <property type="evidence" value="ECO:0007669"/>
    <property type="project" value="UniProtKB-KW"/>
</dbReference>
<dbReference type="GO" id="GO:0097525">
    <property type="term" value="C:spliceosomal snRNP complex"/>
    <property type="evidence" value="ECO:0007669"/>
    <property type="project" value="UniProtKB-ARBA"/>
</dbReference>
<evidence type="ECO:0000256" key="5">
    <source>
        <dbReference type="ARBA" id="ARBA00007243"/>
    </source>
</evidence>
<feature type="binding site" evidence="20">
    <location>
        <position position="91"/>
    </location>
    <ligand>
        <name>a divalent metal cation</name>
        <dbReference type="ChEBI" id="CHEBI:60240"/>
    </ligand>
</feature>
<dbReference type="SUPFAM" id="SSF54928">
    <property type="entry name" value="RNA-binding domain, RBD"/>
    <property type="match status" value="1"/>
</dbReference>
<evidence type="ECO:0000256" key="17">
    <source>
        <dbReference type="ARBA" id="ARBA00023274"/>
    </source>
</evidence>
<evidence type="ECO:0000256" key="9">
    <source>
        <dbReference type="ARBA" id="ARBA00022723"/>
    </source>
</evidence>
<evidence type="ECO:0000256" key="15">
    <source>
        <dbReference type="ARBA" id="ARBA00023187"/>
    </source>
</evidence>
<dbReference type="EMBL" id="JAAMOB010000001">
    <property type="protein sequence ID" value="KAF4118362.1"/>
    <property type="molecule type" value="Genomic_DNA"/>
</dbReference>
<comment type="cofactor">
    <cofactor evidence="2">
        <name>Mg(2+)</name>
        <dbReference type="ChEBI" id="CHEBI:18420"/>
    </cofactor>
</comment>
<dbReference type="GO" id="GO:0032299">
    <property type="term" value="C:ribonuclease H2 complex"/>
    <property type="evidence" value="ECO:0007669"/>
    <property type="project" value="UniProtKB-ARBA"/>
</dbReference>
<accession>A0A7J6DGA1</accession>
<feature type="binding site" evidence="20">
    <location>
        <position position="199"/>
    </location>
    <ligand>
        <name>a divalent metal cation</name>
        <dbReference type="ChEBI" id="CHEBI:60240"/>
    </ligand>
</feature>
<dbReference type="Gene3D" id="3.30.70.330">
    <property type="match status" value="2"/>
</dbReference>
<dbReference type="FunFam" id="3.30.70.330:FF:000039">
    <property type="entry name" value="U1 small nuclear ribonucleoprotein A"/>
    <property type="match status" value="1"/>
</dbReference>
<evidence type="ECO:0000256" key="10">
    <source>
        <dbReference type="ARBA" id="ARBA00022728"/>
    </source>
</evidence>
<evidence type="ECO:0000256" key="13">
    <source>
        <dbReference type="ARBA" id="ARBA00022801"/>
    </source>
</evidence>
<evidence type="ECO:0000256" key="20">
    <source>
        <dbReference type="PROSITE-ProRule" id="PRU01319"/>
    </source>
</evidence>
<keyword evidence="17" id="KW-0687">Ribonucleoprotein</keyword>
<dbReference type="InterPro" id="IPR012677">
    <property type="entry name" value="Nucleotide-bd_a/b_plait_sf"/>
</dbReference>
<dbReference type="InterPro" id="IPR034564">
    <property type="entry name" value="U2B''_RRM1"/>
</dbReference>
<evidence type="ECO:0000259" key="22">
    <source>
        <dbReference type="PROSITE" id="PS50102"/>
    </source>
</evidence>
<gene>
    <name evidence="24" type="ORF">G5714_000413</name>
</gene>
<evidence type="ECO:0000256" key="16">
    <source>
        <dbReference type="ARBA" id="ARBA00023242"/>
    </source>
</evidence>
<evidence type="ECO:0000256" key="19">
    <source>
        <dbReference type="PROSITE-ProRule" id="PRU00176"/>
    </source>
</evidence>
<evidence type="ECO:0000256" key="4">
    <source>
        <dbReference type="ARBA" id="ARBA00007058"/>
    </source>
</evidence>
<comment type="subunit">
    <text evidence="6">The RNase H2 complex is a heterotrimer composed of the catalytic subunit RNASEH2A and the non-catalytic subunits RNASEH2B and RNASEH2C.</text>
</comment>
<dbReference type="GO" id="GO:0008380">
    <property type="term" value="P:RNA splicing"/>
    <property type="evidence" value="ECO:0007669"/>
    <property type="project" value="UniProtKB-KW"/>
</dbReference>
<comment type="cofactor">
    <cofactor evidence="20">
        <name>Mn(2+)</name>
        <dbReference type="ChEBI" id="CHEBI:29035"/>
    </cofactor>
    <cofactor evidence="20">
        <name>Mg(2+)</name>
        <dbReference type="ChEBI" id="CHEBI:18420"/>
    </cofactor>
    <text evidence="20">Manganese or magnesium. Binds 1 divalent metal ion per monomer in the absence of substrate. May bind a second metal ion after substrate binding.</text>
</comment>
<keyword evidence="15" id="KW-0508">mRNA splicing</keyword>